<dbReference type="RefSeq" id="WP_116959949.1">
    <property type="nucleotide sequence ID" value="NZ_QVLS01000009.1"/>
</dbReference>
<feature type="transmembrane region" description="Helical" evidence="6">
    <location>
        <begin position="126"/>
        <end position="145"/>
    </location>
</feature>
<evidence type="ECO:0000259" key="7">
    <source>
        <dbReference type="Pfam" id="PF00892"/>
    </source>
</evidence>
<feature type="domain" description="EamA" evidence="7">
    <location>
        <begin position="18"/>
        <end position="141"/>
    </location>
</feature>
<gene>
    <name evidence="8" type="ORF">DY262_15010</name>
</gene>
<keyword evidence="9" id="KW-1185">Reference proteome</keyword>
<feature type="transmembrane region" description="Helical" evidence="6">
    <location>
        <begin position="212"/>
        <end position="232"/>
    </location>
</feature>
<name>A0A372EH85_9BURK</name>
<sequence length="314" mass="32722">MDTLARTERLAAWRMAAGGLILGSLGVFLLESGSDPASAAWFRCAFGLLALTLWAWAARRAPLWRLPAGTVWRVALAAGLVVLSWVVFFAAIQRLSVGLATVVFHVQPLCLMVAGAWWLGEPLPRARLAAALLALLGLSLATGLVGGAGAAVSMAGVGLCLVAVVGQTAVGLLLRARTPVPPLALAWWQCAVGALALWPWVLVAGWPAWGPAWGWLAALGVVHTGLAYVLIYGGMARLATSRTALLQFVYPGATLVCDALVYGRWLAPGQLVGVALMALALWWGSRPARGDAGGAANLTLPEGRAASTRSARAR</sequence>
<reference evidence="8 9" key="1">
    <citation type="submission" date="2018-08" db="EMBL/GenBank/DDBJ databases">
        <title>Hydrogenophaga sp. LA-38 isolated from sludge.</title>
        <authorList>
            <person name="Im W.-T."/>
        </authorList>
    </citation>
    <scope>NUCLEOTIDE SEQUENCE [LARGE SCALE GENOMIC DNA]</scope>
    <source>
        <strain evidence="8 9">LA-38</strain>
    </source>
</reference>
<evidence type="ECO:0000256" key="2">
    <source>
        <dbReference type="ARBA" id="ARBA00007362"/>
    </source>
</evidence>
<comment type="similarity">
    <text evidence="2">Belongs to the EamA transporter family.</text>
</comment>
<keyword evidence="3 6" id="KW-0812">Transmembrane</keyword>
<feature type="transmembrane region" description="Helical" evidence="6">
    <location>
        <begin position="12"/>
        <end position="30"/>
    </location>
</feature>
<dbReference type="SUPFAM" id="SSF103481">
    <property type="entry name" value="Multidrug resistance efflux transporter EmrE"/>
    <property type="match status" value="2"/>
</dbReference>
<evidence type="ECO:0000256" key="4">
    <source>
        <dbReference type="ARBA" id="ARBA00022989"/>
    </source>
</evidence>
<dbReference type="InterPro" id="IPR000620">
    <property type="entry name" value="EamA_dom"/>
</dbReference>
<feature type="transmembrane region" description="Helical" evidence="6">
    <location>
        <begin position="151"/>
        <end position="174"/>
    </location>
</feature>
<evidence type="ECO:0000256" key="5">
    <source>
        <dbReference type="ARBA" id="ARBA00023136"/>
    </source>
</evidence>
<feature type="transmembrane region" description="Helical" evidence="6">
    <location>
        <begin position="36"/>
        <end position="58"/>
    </location>
</feature>
<feature type="transmembrane region" description="Helical" evidence="6">
    <location>
        <begin position="70"/>
        <end position="92"/>
    </location>
</feature>
<dbReference type="Proteomes" id="UP000261931">
    <property type="component" value="Unassembled WGS sequence"/>
</dbReference>
<keyword evidence="5 6" id="KW-0472">Membrane</keyword>
<evidence type="ECO:0000313" key="8">
    <source>
        <dbReference type="EMBL" id="RFP77796.1"/>
    </source>
</evidence>
<keyword evidence="4 6" id="KW-1133">Transmembrane helix</keyword>
<accession>A0A372EH85</accession>
<dbReference type="AlphaFoldDB" id="A0A372EH85"/>
<dbReference type="Pfam" id="PF00892">
    <property type="entry name" value="EamA"/>
    <property type="match status" value="2"/>
</dbReference>
<evidence type="ECO:0000256" key="1">
    <source>
        <dbReference type="ARBA" id="ARBA00004141"/>
    </source>
</evidence>
<dbReference type="GO" id="GO:0016020">
    <property type="term" value="C:membrane"/>
    <property type="evidence" value="ECO:0007669"/>
    <property type="project" value="UniProtKB-SubCell"/>
</dbReference>
<feature type="transmembrane region" description="Helical" evidence="6">
    <location>
        <begin position="186"/>
        <end position="206"/>
    </location>
</feature>
<organism evidence="8 9">
    <name type="scientific">Hydrogenophaga borbori</name>
    <dbReference type="NCBI Taxonomy" id="2294117"/>
    <lineage>
        <taxon>Bacteria</taxon>
        <taxon>Pseudomonadati</taxon>
        <taxon>Pseudomonadota</taxon>
        <taxon>Betaproteobacteria</taxon>
        <taxon>Burkholderiales</taxon>
        <taxon>Comamonadaceae</taxon>
        <taxon>Hydrogenophaga</taxon>
    </lineage>
</organism>
<proteinExistence type="inferred from homology"/>
<dbReference type="PANTHER" id="PTHR32322:SF2">
    <property type="entry name" value="EAMA DOMAIN-CONTAINING PROTEIN"/>
    <property type="match status" value="1"/>
</dbReference>
<dbReference type="PANTHER" id="PTHR32322">
    <property type="entry name" value="INNER MEMBRANE TRANSPORTER"/>
    <property type="match status" value="1"/>
</dbReference>
<comment type="subcellular location">
    <subcellularLocation>
        <location evidence="1">Membrane</location>
        <topology evidence="1">Multi-pass membrane protein</topology>
    </subcellularLocation>
</comment>
<comment type="caution">
    <text evidence="8">The sequence shown here is derived from an EMBL/GenBank/DDBJ whole genome shotgun (WGS) entry which is preliminary data.</text>
</comment>
<evidence type="ECO:0000313" key="9">
    <source>
        <dbReference type="Proteomes" id="UP000261931"/>
    </source>
</evidence>
<protein>
    <submittedName>
        <fullName evidence="8">DMT family transporter</fullName>
    </submittedName>
</protein>
<feature type="transmembrane region" description="Helical" evidence="6">
    <location>
        <begin position="98"/>
        <end position="119"/>
    </location>
</feature>
<feature type="domain" description="EamA" evidence="7">
    <location>
        <begin position="156"/>
        <end position="282"/>
    </location>
</feature>
<evidence type="ECO:0000256" key="6">
    <source>
        <dbReference type="SAM" id="Phobius"/>
    </source>
</evidence>
<dbReference type="EMBL" id="QVLS01000009">
    <property type="protein sequence ID" value="RFP77796.1"/>
    <property type="molecule type" value="Genomic_DNA"/>
</dbReference>
<evidence type="ECO:0000256" key="3">
    <source>
        <dbReference type="ARBA" id="ARBA00022692"/>
    </source>
</evidence>
<dbReference type="InterPro" id="IPR037185">
    <property type="entry name" value="EmrE-like"/>
</dbReference>
<dbReference type="InterPro" id="IPR050638">
    <property type="entry name" value="AA-Vitamin_Transporters"/>
</dbReference>